<protein>
    <submittedName>
        <fullName evidence="2">Methylglutaconyl-CoA hydratase</fullName>
    </submittedName>
</protein>
<evidence type="ECO:0000256" key="1">
    <source>
        <dbReference type="ARBA" id="ARBA00005254"/>
    </source>
</evidence>
<evidence type="ECO:0000313" key="2">
    <source>
        <dbReference type="EMBL" id="PYE80750.1"/>
    </source>
</evidence>
<dbReference type="InterPro" id="IPR001753">
    <property type="entry name" value="Enoyl-CoA_hydra/iso"/>
</dbReference>
<gene>
    <name evidence="2" type="ORF">DFQ11_104117</name>
</gene>
<dbReference type="AlphaFoldDB" id="A0A2V4WV94"/>
<dbReference type="Proteomes" id="UP000248054">
    <property type="component" value="Unassembled WGS sequence"/>
</dbReference>
<dbReference type="EMBL" id="QJTD01000004">
    <property type="protein sequence ID" value="PYE80750.1"/>
    <property type="molecule type" value="Genomic_DNA"/>
</dbReference>
<dbReference type="GO" id="GO:0003824">
    <property type="term" value="F:catalytic activity"/>
    <property type="evidence" value="ECO:0007669"/>
    <property type="project" value="UniProtKB-ARBA"/>
</dbReference>
<reference evidence="2 3" key="1">
    <citation type="submission" date="2018-06" db="EMBL/GenBank/DDBJ databases">
        <title>Genomic Encyclopedia of Type Strains, Phase III (KMG-III): the genomes of soil and plant-associated and newly described type strains.</title>
        <authorList>
            <person name="Whitman W."/>
        </authorList>
    </citation>
    <scope>NUCLEOTIDE SEQUENCE [LARGE SCALE GENOMIC DNA]</scope>
    <source>
        <strain evidence="2 3">CECT 7945</strain>
    </source>
</reference>
<name>A0A2V4WV94_9FLAO</name>
<comment type="similarity">
    <text evidence="1">Belongs to the enoyl-CoA hydratase/isomerase family.</text>
</comment>
<proteinExistence type="inferred from homology"/>
<comment type="caution">
    <text evidence="2">The sequence shown here is derived from an EMBL/GenBank/DDBJ whole genome shotgun (WGS) entry which is preliminary data.</text>
</comment>
<dbReference type="InterPro" id="IPR051683">
    <property type="entry name" value="Enoyl-CoA_Hydratase/Isomerase"/>
</dbReference>
<sequence>MDSCFRRKDKKYIKMSQPYVKLDIQNEVGYIEFFHPAHNSLPGDILAKLAQTITDAGTNDDIKVIVLKSGGDRTFCAGASFNELININDAATGKVFFSGFANVINAMRKCPKFIIGRVQGKTVGGGVGLAASTDYCMASKFAAIKLSELNIGIGPFVVGPAIERKMGLSAMSQIAIDANSFYPADWAQQKGLYTQVYDSTEALDEAVKATAEHLCTYNPEAIKEMKAIFWKGTEDWDTLLAERAATSGTLVLSEFTKEKLKTYK</sequence>
<accession>A0A2V4WV94</accession>
<dbReference type="InterPro" id="IPR029045">
    <property type="entry name" value="ClpP/crotonase-like_dom_sf"/>
</dbReference>
<dbReference type="PANTHER" id="PTHR42964">
    <property type="entry name" value="ENOYL-COA HYDRATASE"/>
    <property type="match status" value="1"/>
</dbReference>
<dbReference type="PANTHER" id="PTHR42964:SF1">
    <property type="entry name" value="POLYKETIDE BIOSYNTHESIS ENOYL-COA HYDRATASE PKSH-RELATED"/>
    <property type="match status" value="1"/>
</dbReference>
<organism evidence="2 3">
    <name type="scientific">Winogradskyella epiphytica</name>
    <dbReference type="NCBI Taxonomy" id="262005"/>
    <lineage>
        <taxon>Bacteria</taxon>
        <taxon>Pseudomonadati</taxon>
        <taxon>Bacteroidota</taxon>
        <taxon>Flavobacteriia</taxon>
        <taxon>Flavobacteriales</taxon>
        <taxon>Flavobacteriaceae</taxon>
        <taxon>Winogradskyella</taxon>
    </lineage>
</organism>
<dbReference type="SUPFAM" id="SSF52096">
    <property type="entry name" value="ClpP/crotonase"/>
    <property type="match status" value="1"/>
</dbReference>
<dbReference type="Pfam" id="PF00378">
    <property type="entry name" value="ECH_1"/>
    <property type="match status" value="1"/>
</dbReference>
<dbReference type="CDD" id="cd06558">
    <property type="entry name" value="crotonase-like"/>
    <property type="match status" value="1"/>
</dbReference>
<keyword evidence="3" id="KW-1185">Reference proteome</keyword>
<dbReference type="Gene3D" id="3.90.226.10">
    <property type="entry name" value="2-enoyl-CoA Hydratase, Chain A, domain 1"/>
    <property type="match status" value="1"/>
</dbReference>
<evidence type="ECO:0000313" key="3">
    <source>
        <dbReference type="Proteomes" id="UP000248054"/>
    </source>
</evidence>